<dbReference type="GeneID" id="36318671"/>
<proteinExistence type="predicted"/>
<dbReference type="EMBL" id="JPQZ01000011">
    <property type="protein sequence ID" value="KKO75841.1"/>
    <property type="molecule type" value="Genomic_DNA"/>
</dbReference>
<dbReference type="VEuPathDB" id="MicrosporidiaDB:G9O61_00g014610"/>
<sequence>MNFLCTLFFINLAFSDCRNREREAFEYTVTSDDHLFFVDTHETNGMVKISDELIKEKKDLDDEREKIYTKKLERVRTPSPPPFAGPLVTYGPGEEPSIFGKLLSLFNPGSREFKAYADLCADNEMYMFGSSWDD</sequence>
<keyword evidence="3" id="KW-1185">Reference proteome</keyword>
<name>A0A0F9WER3_9MICR</name>
<keyword evidence="1" id="KW-0732">Signal</keyword>
<gene>
    <name evidence="2" type="ORF">AAJ76_1100068517</name>
</gene>
<evidence type="ECO:0000313" key="2">
    <source>
        <dbReference type="EMBL" id="KKO75841.1"/>
    </source>
</evidence>
<feature type="chain" id="PRO_5011977598" evidence="1">
    <location>
        <begin position="16"/>
        <end position="134"/>
    </location>
</feature>
<accession>A0A0F9WER3</accession>
<organism evidence="2 3">
    <name type="scientific">Vairimorpha ceranae</name>
    <dbReference type="NCBI Taxonomy" id="40302"/>
    <lineage>
        <taxon>Eukaryota</taxon>
        <taxon>Fungi</taxon>
        <taxon>Fungi incertae sedis</taxon>
        <taxon>Microsporidia</taxon>
        <taxon>Nosematidae</taxon>
        <taxon>Vairimorpha</taxon>
    </lineage>
</organism>
<dbReference type="RefSeq" id="XP_024331583.1">
    <property type="nucleotide sequence ID" value="XM_024473774.1"/>
</dbReference>
<protein>
    <submittedName>
        <fullName evidence="2">Uncharacterized protein</fullName>
    </submittedName>
</protein>
<dbReference type="VEuPathDB" id="MicrosporidiaDB:NCER_100960"/>
<feature type="signal peptide" evidence="1">
    <location>
        <begin position="1"/>
        <end position="15"/>
    </location>
</feature>
<evidence type="ECO:0000313" key="3">
    <source>
        <dbReference type="Proteomes" id="UP000034350"/>
    </source>
</evidence>
<dbReference type="VEuPathDB" id="MicrosporidiaDB:AAJ76_1100068517"/>
<reference evidence="2 3" key="1">
    <citation type="journal article" date="2015" name="Environ. Microbiol.">
        <title>Genome analyses suggest the presence of polyploidy and recent human-driven expansions in eight global populations of the honeybee pathogen Nosema ceranae.</title>
        <authorList>
            <person name="Pelin A."/>
            <person name="Selman M."/>
            <person name="Aris-Brosou S."/>
            <person name="Farinelli L."/>
            <person name="Corradi N."/>
        </authorList>
    </citation>
    <scope>NUCLEOTIDE SEQUENCE [LARGE SCALE GENOMIC DNA]</scope>
    <source>
        <strain evidence="2 3">PA08 1199</strain>
    </source>
</reference>
<dbReference type="AlphaFoldDB" id="A0A0F9WER3"/>
<dbReference type="Proteomes" id="UP000034350">
    <property type="component" value="Unassembled WGS sequence"/>
</dbReference>
<comment type="caution">
    <text evidence="2">The sequence shown here is derived from an EMBL/GenBank/DDBJ whole genome shotgun (WGS) entry which is preliminary data.</text>
</comment>
<evidence type="ECO:0000256" key="1">
    <source>
        <dbReference type="SAM" id="SignalP"/>
    </source>
</evidence>